<evidence type="ECO:0000256" key="4">
    <source>
        <dbReference type="ARBA" id="ARBA00022917"/>
    </source>
</evidence>
<keyword evidence="4 5" id="KW-0648">Protein biosynthesis</keyword>
<protein>
    <recommendedName>
        <fullName evidence="5">Glutamyl-tRNA(Gln) amidotransferase subunit A, mitochondrial</fullName>
        <shortName evidence="5">Glu-AdT subunit A</shortName>
        <ecNumber evidence="5">6.3.5.7</ecNumber>
    </recommendedName>
</protein>
<dbReference type="InterPro" id="IPR000120">
    <property type="entry name" value="Amidase"/>
</dbReference>
<dbReference type="GeneID" id="117643746"/>
<dbReference type="InParanoid" id="A0A6P8ZLE4"/>
<comment type="function">
    <text evidence="5">Allows the formation of correctly charged Gln-tRNA(Gln) through the transamidation of misacylated Glu-tRNA(Gln) in the mitochondria. The reaction takes place in the presence of glutamine and ATP through an activated gamma-phospho-Glu-tRNA(Gln).</text>
</comment>
<dbReference type="KEGG" id="tpal:117643746"/>
<dbReference type="PANTHER" id="PTHR11895">
    <property type="entry name" value="TRANSAMIDASE"/>
    <property type="match status" value="1"/>
</dbReference>
<name>A0A6P8ZLE4_THRPL</name>
<evidence type="ECO:0000259" key="6">
    <source>
        <dbReference type="Pfam" id="PF01425"/>
    </source>
</evidence>
<dbReference type="InterPro" id="IPR004412">
    <property type="entry name" value="GatA"/>
</dbReference>
<dbReference type="GO" id="GO:0005739">
    <property type="term" value="C:mitochondrion"/>
    <property type="evidence" value="ECO:0007669"/>
    <property type="project" value="UniProtKB-SubCell"/>
</dbReference>
<comment type="similarity">
    <text evidence="5">Belongs to the amidase family. GatA subfamily.</text>
</comment>
<dbReference type="Pfam" id="PF01425">
    <property type="entry name" value="Amidase"/>
    <property type="match status" value="2"/>
</dbReference>
<dbReference type="RefSeq" id="XP_034238709.1">
    <property type="nucleotide sequence ID" value="XM_034382818.1"/>
</dbReference>
<comment type="subcellular location">
    <subcellularLocation>
        <location evidence="5">Mitochondrion</location>
    </subcellularLocation>
</comment>
<organism evidence="8">
    <name type="scientific">Thrips palmi</name>
    <name type="common">Melon thrips</name>
    <dbReference type="NCBI Taxonomy" id="161013"/>
    <lineage>
        <taxon>Eukaryota</taxon>
        <taxon>Metazoa</taxon>
        <taxon>Ecdysozoa</taxon>
        <taxon>Arthropoda</taxon>
        <taxon>Hexapoda</taxon>
        <taxon>Insecta</taxon>
        <taxon>Pterygota</taxon>
        <taxon>Neoptera</taxon>
        <taxon>Paraneoptera</taxon>
        <taxon>Thysanoptera</taxon>
        <taxon>Terebrantia</taxon>
        <taxon>Thripoidea</taxon>
        <taxon>Thripidae</taxon>
        <taxon>Thrips</taxon>
    </lineage>
</organism>
<dbReference type="GO" id="GO:0030956">
    <property type="term" value="C:glutamyl-tRNA(Gln) amidotransferase complex"/>
    <property type="evidence" value="ECO:0007669"/>
    <property type="project" value="UniProtKB-UniRule"/>
</dbReference>
<keyword evidence="5" id="KW-0496">Mitochondrion</keyword>
<dbReference type="GO" id="GO:0070681">
    <property type="term" value="P:glutaminyl-tRNAGln biosynthesis via transamidation"/>
    <property type="evidence" value="ECO:0007669"/>
    <property type="project" value="UniProtKB-UniRule"/>
</dbReference>
<evidence type="ECO:0000313" key="8">
    <source>
        <dbReference type="RefSeq" id="XP_034238709.1"/>
    </source>
</evidence>
<feature type="active site" description="Acyl-ester intermediate" evidence="5">
    <location>
        <position position="200"/>
    </location>
</feature>
<dbReference type="Proteomes" id="UP000515158">
    <property type="component" value="Unplaced"/>
</dbReference>
<feature type="active site" description="Charge relay system" evidence="5">
    <location>
        <position position="176"/>
    </location>
</feature>
<accession>A0A6P8ZLE4</accession>
<dbReference type="HAMAP" id="MF_00120">
    <property type="entry name" value="GatA"/>
    <property type="match status" value="1"/>
</dbReference>
<evidence type="ECO:0000313" key="7">
    <source>
        <dbReference type="Proteomes" id="UP000515158"/>
    </source>
</evidence>
<comment type="catalytic activity">
    <reaction evidence="5">
        <text>L-glutamyl-tRNA(Gln) + L-glutamine + ATP + H2O = L-glutaminyl-tRNA(Gln) + L-glutamate + ADP + phosphate + H(+)</text>
        <dbReference type="Rhea" id="RHEA:17521"/>
        <dbReference type="Rhea" id="RHEA-COMP:9681"/>
        <dbReference type="Rhea" id="RHEA-COMP:9684"/>
        <dbReference type="ChEBI" id="CHEBI:15377"/>
        <dbReference type="ChEBI" id="CHEBI:15378"/>
        <dbReference type="ChEBI" id="CHEBI:29985"/>
        <dbReference type="ChEBI" id="CHEBI:30616"/>
        <dbReference type="ChEBI" id="CHEBI:43474"/>
        <dbReference type="ChEBI" id="CHEBI:58359"/>
        <dbReference type="ChEBI" id="CHEBI:78520"/>
        <dbReference type="ChEBI" id="CHEBI:78521"/>
        <dbReference type="ChEBI" id="CHEBI:456216"/>
        <dbReference type="EC" id="6.3.5.7"/>
    </reaction>
</comment>
<dbReference type="CTD" id="42283"/>
<dbReference type="InterPro" id="IPR023631">
    <property type="entry name" value="Amidase_dom"/>
</dbReference>
<reference evidence="8" key="1">
    <citation type="submission" date="2025-08" db="UniProtKB">
        <authorList>
            <consortium name="RefSeq"/>
        </authorList>
    </citation>
    <scope>IDENTIFICATION</scope>
    <source>
        <tissue evidence="8">Total insect</tissue>
    </source>
</reference>
<dbReference type="Gene3D" id="3.90.1300.10">
    <property type="entry name" value="Amidase signature (AS) domain"/>
    <property type="match status" value="1"/>
</dbReference>
<evidence type="ECO:0000256" key="2">
    <source>
        <dbReference type="ARBA" id="ARBA00022741"/>
    </source>
</evidence>
<evidence type="ECO:0000256" key="1">
    <source>
        <dbReference type="ARBA" id="ARBA00022598"/>
    </source>
</evidence>
<keyword evidence="3 5" id="KW-0067">ATP-binding</keyword>
<feature type="active site" description="Charge relay system" evidence="5">
    <location>
        <position position="76"/>
    </location>
</feature>
<keyword evidence="2 5" id="KW-0547">Nucleotide-binding</keyword>
<feature type="domain" description="Amidase" evidence="6">
    <location>
        <begin position="171"/>
        <end position="517"/>
    </location>
</feature>
<keyword evidence="1 5" id="KW-0436">Ligase</keyword>
<comment type="subunit">
    <text evidence="5">Subunit of the heterotrimeric GatCAB amidotransferase (AdT) complex, composed of A, B and C subunits.</text>
</comment>
<dbReference type="EC" id="6.3.5.7" evidence="5"/>
<proteinExistence type="inferred from homology"/>
<keyword evidence="7" id="KW-1185">Reference proteome</keyword>
<dbReference type="PANTHER" id="PTHR11895:SF7">
    <property type="entry name" value="GLUTAMYL-TRNA(GLN) AMIDOTRANSFERASE SUBUNIT A, MITOCHONDRIAL"/>
    <property type="match status" value="1"/>
</dbReference>
<dbReference type="OrthoDB" id="421993at2759"/>
<dbReference type="SUPFAM" id="SSF75304">
    <property type="entry name" value="Amidase signature (AS) enzymes"/>
    <property type="match status" value="1"/>
</dbReference>
<feature type="domain" description="Amidase" evidence="6">
    <location>
        <begin position="22"/>
        <end position="144"/>
    </location>
</feature>
<sequence length="536" mass="58571">MLSTSIQSVAKQLKNSKISASELCDASLKQIEKTKSLNAFITVTSDVALKQAKESDQRFLNGMTRGDLDGIPIAIKDNFCTQGILTSCGSNMLSNFLPPYDATVVSRLRDAGTVMVGKCNLDEFAMGSGTVDSIYGPTKNIWGSNIPYDVTYKPNHKMSSSKPKVDPEDWRIAGGSSGGSAVAVASGSCFAALGSDTGGSTRNPAAYCGVVGFKPSYGLVSRHGLIPLVNSMDVPGIIARSVEDVTLVLNAIAGPDVNDSTTLKRKYEKVSLDEGVNLLGLRIGIPKEYQNTAIDAEIVDILKKTASIFKECGANVTEVSLPHTPYSITCYSVLNQCEVASNMARYDGLRFGIRGDVTISTEQLYAETRSRGFNEVVRSRILSGNYFLLKRNYEKYFVKALKVRRLIKNDFDSLWDSNFDILLTPTTLSHAPKISEFKQYDNQTQCVTQDYCTQPANMAGTYNTALMVHDSFQKFNNWFCVFVLGIPAITVPVGLSREGLPLGLQLMAPVFHENALLRTALWLQQAVNFPQLKLKV</sequence>
<dbReference type="GO" id="GO:0005524">
    <property type="term" value="F:ATP binding"/>
    <property type="evidence" value="ECO:0007669"/>
    <property type="project" value="UniProtKB-KW"/>
</dbReference>
<gene>
    <name evidence="8" type="primary">LOC117643746</name>
    <name evidence="5" type="synonym">GatA</name>
</gene>
<dbReference type="GO" id="GO:0032543">
    <property type="term" value="P:mitochondrial translation"/>
    <property type="evidence" value="ECO:0007669"/>
    <property type="project" value="UniProtKB-UniRule"/>
</dbReference>
<evidence type="ECO:0000256" key="3">
    <source>
        <dbReference type="ARBA" id="ARBA00022840"/>
    </source>
</evidence>
<dbReference type="InterPro" id="IPR036928">
    <property type="entry name" value="AS_sf"/>
</dbReference>
<dbReference type="GO" id="GO:0050567">
    <property type="term" value="F:glutaminyl-tRNA synthase (glutamine-hydrolyzing) activity"/>
    <property type="evidence" value="ECO:0007669"/>
    <property type="project" value="UniProtKB-UniRule"/>
</dbReference>
<dbReference type="AlphaFoldDB" id="A0A6P8ZLE4"/>
<evidence type="ECO:0000256" key="5">
    <source>
        <dbReference type="HAMAP-Rule" id="MF_03150"/>
    </source>
</evidence>
<dbReference type="FunCoup" id="A0A6P8ZLE4">
    <property type="interactions" value="750"/>
</dbReference>